<dbReference type="InterPro" id="IPR039657">
    <property type="entry name" value="Dimethylallyltransferase"/>
</dbReference>
<evidence type="ECO:0000256" key="4">
    <source>
        <dbReference type="ARBA" id="ARBA00022679"/>
    </source>
</evidence>
<dbReference type="EMBL" id="FXXQ01000001">
    <property type="protein sequence ID" value="SMX22257.1"/>
    <property type="molecule type" value="Genomic_DNA"/>
</dbReference>
<keyword evidence="8 10" id="KW-0460">Magnesium</keyword>
<comment type="catalytic activity">
    <reaction evidence="9 10 11">
        <text>adenosine(37) in tRNA + dimethylallyl diphosphate = N(6)-dimethylallyladenosine(37) in tRNA + diphosphate</text>
        <dbReference type="Rhea" id="RHEA:26482"/>
        <dbReference type="Rhea" id="RHEA-COMP:10162"/>
        <dbReference type="Rhea" id="RHEA-COMP:10375"/>
        <dbReference type="ChEBI" id="CHEBI:33019"/>
        <dbReference type="ChEBI" id="CHEBI:57623"/>
        <dbReference type="ChEBI" id="CHEBI:74411"/>
        <dbReference type="ChEBI" id="CHEBI:74415"/>
        <dbReference type="EC" id="2.5.1.75"/>
    </reaction>
</comment>
<dbReference type="GO" id="GO:0005524">
    <property type="term" value="F:ATP binding"/>
    <property type="evidence" value="ECO:0007669"/>
    <property type="project" value="UniProtKB-UniRule"/>
</dbReference>
<gene>
    <name evidence="10 14" type="primary">miaA</name>
    <name evidence="14" type="ORF">BOA8489_00348</name>
</gene>
<comment type="subunit">
    <text evidence="10">Monomer.</text>
</comment>
<dbReference type="Pfam" id="PF01715">
    <property type="entry name" value="IPPT"/>
    <property type="match status" value="1"/>
</dbReference>
<dbReference type="InterPro" id="IPR018022">
    <property type="entry name" value="IPT"/>
</dbReference>
<dbReference type="Gene3D" id="1.10.20.140">
    <property type="match status" value="1"/>
</dbReference>
<evidence type="ECO:0000313" key="15">
    <source>
        <dbReference type="Proteomes" id="UP000201838"/>
    </source>
</evidence>
<comment type="caution">
    <text evidence="10">Lacks conserved residue(s) required for the propagation of feature annotation.</text>
</comment>
<evidence type="ECO:0000256" key="6">
    <source>
        <dbReference type="ARBA" id="ARBA00022741"/>
    </source>
</evidence>
<evidence type="ECO:0000256" key="5">
    <source>
        <dbReference type="ARBA" id="ARBA00022694"/>
    </source>
</evidence>
<dbReference type="EC" id="2.5.1.75" evidence="10"/>
<dbReference type="InterPro" id="IPR027417">
    <property type="entry name" value="P-loop_NTPase"/>
</dbReference>
<dbReference type="Proteomes" id="UP000201838">
    <property type="component" value="Unassembled WGS sequence"/>
</dbReference>
<evidence type="ECO:0000256" key="12">
    <source>
        <dbReference type="RuleBase" id="RU003784"/>
    </source>
</evidence>
<organism evidence="14 15">
    <name type="scientific">Boseongicola aestuarii</name>
    <dbReference type="NCBI Taxonomy" id="1470561"/>
    <lineage>
        <taxon>Bacteria</taxon>
        <taxon>Pseudomonadati</taxon>
        <taxon>Pseudomonadota</taxon>
        <taxon>Alphaproteobacteria</taxon>
        <taxon>Rhodobacterales</taxon>
        <taxon>Paracoccaceae</taxon>
        <taxon>Boseongicola</taxon>
    </lineage>
</organism>
<name>A0A238IV73_9RHOB</name>
<comment type="function">
    <text evidence="2 10 12">Catalyzes the transfer of a dimethylallyl group onto the adenine at position 37 in tRNAs that read codons beginning with uridine, leading to the formation of N6-(dimethylallyl)adenosine (i(6)A).</text>
</comment>
<feature type="site" description="Interaction with substrate tRNA" evidence="10">
    <location>
        <position position="129"/>
    </location>
</feature>
<evidence type="ECO:0000313" key="14">
    <source>
        <dbReference type="EMBL" id="SMX22257.1"/>
    </source>
</evidence>
<keyword evidence="4 10" id="KW-0808">Transferase</keyword>
<dbReference type="AlphaFoldDB" id="A0A238IV73"/>
<evidence type="ECO:0000256" key="2">
    <source>
        <dbReference type="ARBA" id="ARBA00003213"/>
    </source>
</evidence>
<dbReference type="HAMAP" id="MF_00185">
    <property type="entry name" value="IPP_trans"/>
    <property type="match status" value="1"/>
</dbReference>
<proteinExistence type="inferred from homology"/>
<dbReference type="SUPFAM" id="SSF52540">
    <property type="entry name" value="P-loop containing nucleoside triphosphate hydrolases"/>
    <property type="match status" value="2"/>
</dbReference>
<keyword evidence="15" id="KW-1185">Reference proteome</keyword>
<dbReference type="NCBIfam" id="TIGR00174">
    <property type="entry name" value="miaA"/>
    <property type="match status" value="1"/>
</dbReference>
<dbReference type="PANTHER" id="PTHR11088:SF60">
    <property type="entry name" value="TRNA DIMETHYLALLYLTRANSFERASE"/>
    <property type="match status" value="1"/>
</dbReference>
<feature type="binding site" evidence="10">
    <location>
        <begin position="23"/>
        <end position="28"/>
    </location>
    <ligand>
        <name>substrate</name>
    </ligand>
</feature>
<dbReference type="GO" id="GO:0052381">
    <property type="term" value="F:tRNA dimethylallyltransferase activity"/>
    <property type="evidence" value="ECO:0007669"/>
    <property type="project" value="UniProtKB-UniRule"/>
</dbReference>
<dbReference type="Gene3D" id="3.40.50.300">
    <property type="entry name" value="P-loop containing nucleotide triphosphate hydrolases"/>
    <property type="match status" value="1"/>
</dbReference>
<dbReference type="RefSeq" id="WP_093972235.1">
    <property type="nucleotide sequence ID" value="NZ_FXXQ01000001.1"/>
</dbReference>
<keyword evidence="5 10" id="KW-0819">tRNA processing</keyword>
<evidence type="ECO:0000256" key="8">
    <source>
        <dbReference type="ARBA" id="ARBA00022842"/>
    </source>
</evidence>
<feature type="binding site" evidence="10">
    <location>
        <begin position="21"/>
        <end position="28"/>
    </location>
    <ligand>
        <name>ATP</name>
        <dbReference type="ChEBI" id="CHEBI:30616"/>
    </ligand>
</feature>
<comment type="cofactor">
    <cofactor evidence="1 10">
        <name>Mg(2+)</name>
        <dbReference type="ChEBI" id="CHEBI:18420"/>
    </cofactor>
</comment>
<evidence type="ECO:0000256" key="10">
    <source>
        <dbReference type="HAMAP-Rule" id="MF_00185"/>
    </source>
</evidence>
<dbReference type="GO" id="GO:0006400">
    <property type="term" value="P:tRNA modification"/>
    <property type="evidence" value="ECO:0007669"/>
    <property type="project" value="TreeGrafter"/>
</dbReference>
<comment type="similarity">
    <text evidence="3 10 13">Belongs to the IPP transferase family.</text>
</comment>
<evidence type="ECO:0000256" key="11">
    <source>
        <dbReference type="RuleBase" id="RU003783"/>
    </source>
</evidence>
<evidence type="ECO:0000256" key="1">
    <source>
        <dbReference type="ARBA" id="ARBA00001946"/>
    </source>
</evidence>
<reference evidence="14 15" key="1">
    <citation type="submission" date="2017-05" db="EMBL/GenBank/DDBJ databases">
        <authorList>
            <person name="Song R."/>
            <person name="Chenine A.L."/>
            <person name="Ruprecht R.M."/>
        </authorList>
    </citation>
    <scope>NUCLEOTIDE SEQUENCE [LARGE SCALE GENOMIC DNA]</scope>
    <source>
        <strain evidence="14 15">CECT 8489</strain>
    </source>
</reference>
<protein>
    <recommendedName>
        <fullName evidence="10">tRNA dimethylallyltransferase</fullName>
        <ecNumber evidence="10">2.5.1.75</ecNumber>
    </recommendedName>
    <alternativeName>
        <fullName evidence="10">Dimethylallyl diphosphate:tRNA dimethylallyltransferase</fullName>
        <shortName evidence="10">DMAPP:tRNA dimethylallyltransferase</shortName>
        <shortName evidence="10">DMATase</shortName>
    </alternativeName>
    <alternativeName>
        <fullName evidence="10">Isopentenyl-diphosphate:tRNA isopentenyltransferase</fullName>
        <shortName evidence="10">IPP transferase</shortName>
        <shortName evidence="10">IPPT</shortName>
        <shortName evidence="10">IPTase</shortName>
    </alternativeName>
</protein>
<sequence length="296" mass="32055">MNSIKNLIASLSGERSVLIAGPTASGKSRLAMEIAAHFGAPVVNADALQVYADWRILTARPSTEDEAFVDHRLYGHIPGTQVYSVGDWLRELTPLLAGPPPVIVGGTGLYFSALTEGLADIPSTPDEIRAQGDALLAEHGLNALLVAIDSETRARIDVSNKRRVQRAWEVLQTTGKGLAAWQDETGAPLLPLSDAQALVLSAPKPWLTPRIAQRFDMMMKAGLLDEARTNADAFHTALPSAKAIGAAEVIAHMKGESDFAAAKEAVVIQTRQYAKRQRSWFRARMSAWRWIDAADL</sequence>
<accession>A0A238IV73</accession>
<evidence type="ECO:0000256" key="3">
    <source>
        <dbReference type="ARBA" id="ARBA00005842"/>
    </source>
</evidence>
<keyword evidence="7 10" id="KW-0067">ATP-binding</keyword>
<dbReference type="OrthoDB" id="9776390at2"/>
<evidence type="ECO:0000256" key="7">
    <source>
        <dbReference type="ARBA" id="ARBA00022840"/>
    </source>
</evidence>
<evidence type="ECO:0000256" key="9">
    <source>
        <dbReference type="ARBA" id="ARBA00049563"/>
    </source>
</evidence>
<dbReference type="PANTHER" id="PTHR11088">
    <property type="entry name" value="TRNA DIMETHYLALLYLTRANSFERASE"/>
    <property type="match status" value="1"/>
</dbReference>
<feature type="site" description="Interaction with substrate tRNA" evidence="10">
    <location>
        <position position="107"/>
    </location>
</feature>
<keyword evidence="6 10" id="KW-0547">Nucleotide-binding</keyword>
<evidence type="ECO:0000256" key="13">
    <source>
        <dbReference type="RuleBase" id="RU003785"/>
    </source>
</evidence>